<organism evidence="15 16">
    <name type="scientific">Favolaschia claudopus</name>
    <dbReference type="NCBI Taxonomy" id="2862362"/>
    <lineage>
        <taxon>Eukaryota</taxon>
        <taxon>Fungi</taxon>
        <taxon>Dikarya</taxon>
        <taxon>Basidiomycota</taxon>
        <taxon>Agaricomycotina</taxon>
        <taxon>Agaricomycetes</taxon>
        <taxon>Agaricomycetidae</taxon>
        <taxon>Agaricales</taxon>
        <taxon>Marasmiineae</taxon>
        <taxon>Mycenaceae</taxon>
        <taxon>Favolaschia</taxon>
    </lineage>
</organism>
<evidence type="ECO:0000259" key="14">
    <source>
        <dbReference type="Pfam" id="PF08033"/>
    </source>
</evidence>
<dbReference type="GO" id="GO:0005789">
    <property type="term" value="C:endoplasmic reticulum membrane"/>
    <property type="evidence" value="ECO:0007669"/>
    <property type="project" value="UniProtKB-SubCell"/>
</dbReference>
<dbReference type="PANTHER" id="PTHR13803">
    <property type="entry name" value="SEC24-RELATED PROTEIN"/>
    <property type="match status" value="1"/>
</dbReference>
<evidence type="ECO:0000256" key="8">
    <source>
        <dbReference type="ARBA" id="ARBA00023034"/>
    </source>
</evidence>
<evidence type="ECO:0000259" key="11">
    <source>
        <dbReference type="Pfam" id="PF04810"/>
    </source>
</evidence>
<dbReference type="GO" id="GO:0070971">
    <property type="term" value="C:endoplasmic reticulum exit site"/>
    <property type="evidence" value="ECO:0007669"/>
    <property type="project" value="TreeGrafter"/>
</dbReference>
<dbReference type="InterPro" id="IPR036180">
    <property type="entry name" value="Gelsolin-like_dom_sf"/>
</dbReference>
<sequence length="809" mass="89035">MSTSPPPAMTSAPKKRQYAPGENQVYYGAAESQQSVDAHVPYPPIPGDTPAEPNYVDLMSYPPHPRDLHTPRPEIRLRWTPSPPSIASADQSLATLYQSPTLRAVPKSEPLHYSSKIPLGLVISPYRGDEESVPVIEDGIITRCRGCKAYLNPYVQFIDGGSRWRCSLCGLPNDTLDWNRGAGVGNGDHIELTSPVVEFVATAEYTNRAPAAPAYVFLLDVSQGAITSGFFQTTIRTISENLDNIPAAQHRTKVALVCYDSSLNFFVMTHEAQFSMLVISDLEETSLPRSPEDLLVNLSEFRPSLEALLDRLPTIFANPHTTSSALGPALESALAILASTGGKIILLSASPPRLERGALDFKADAQHDTQKEPEPEKPAAAFYHAFATSCIEPCVSVDMFLAGKKNQYIGLATLSLVPHYTSGQTFYYPNFDVAQDAVKFAVEFGRVLAMPCMLEAEMRVRCSKGIAVKSMHGNFFSLQSDRVIMPTVPVNQSYAVELQIEETLMEPIVVFQTAVLHTTSSGERRIRVLNLALPTTSIIQEVFASADVKAATVLVLKQTVQRTSSALALEVRRQKLAKKVADACEAYATVDKATSRMELRLPENLRMFPILMLGAFKKLAIHADTQTVHDVRAYARVLFASASPEDLIQYIYPDIYSLHNMPPEVGFVGNEGIFMMPSPLPLTGTWWERHGLYLINDGQIMYLVVAPDAVPLLIQDVFGVGNYGELKSGKMELPELDTAISQRITAIIGNIREHRDVVRPTVYVVKDDATSPMALRNAMVQNLIHDHVDGVRFSYRAFLSDIAAKINAK</sequence>
<feature type="domain" description="Sec23/Sec24 beta-sandwich" evidence="14">
    <location>
        <begin position="454"/>
        <end position="536"/>
    </location>
</feature>
<evidence type="ECO:0000256" key="2">
    <source>
        <dbReference type="ARBA" id="ARBA00004586"/>
    </source>
</evidence>
<dbReference type="Pfam" id="PF04811">
    <property type="entry name" value="Sec23_trunk"/>
    <property type="match status" value="1"/>
</dbReference>
<keyword evidence="4" id="KW-0813">Transport</keyword>
<proteinExistence type="inferred from homology"/>
<evidence type="ECO:0000313" key="16">
    <source>
        <dbReference type="Proteomes" id="UP001362999"/>
    </source>
</evidence>
<dbReference type="Gene3D" id="2.60.40.1670">
    <property type="entry name" value="beta-sandwich domain of Sec23/24"/>
    <property type="match status" value="1"/>
</dbReference>
<dbReference type="InterPro" id="IPR036174">
    <property type="entry name" value="Znf_Sec23_Sec24_sf"/>
</dbReference>
<keyword evidence="16" id="KW-1185">Reference proteome</keyword>
<feature type="domain" description="Sec23/Sec24 helical" evidence="13">
    <location>
        <begin position="547"/>
        <end position="648"/>
    </location>
</feature>
<evidence type="ECO:0000256" key="1">
    <source>
        <dbReference type="ARBA" id="ARBA00004394"/>
    </source>
</evidence>
<dbReference type="Proteomes" id="UP001362999">
    <property type="component" value="Unassembled WGS sequence"/>
</dbReference>
<protein>
    <submittedName>
        <fullName evidence="15">Protein transporter SEC24</fullName>
    </submittedName>
</protein>
<dbReference type="SUPFAM" id="SSF81995">
    <property type="entry name" value="beta-sandwich domain of Sec23/24"/>
    <property type="match status" value="1"/>
</dbReference>
<evidence type="ECO:0000259" key="13">
    <source>
        <dbReference type="Pfam" id="PF04815"/>
    </source>
</evidence>
<keyword evidence="9" id="KW-0472">Membrane</keyword>
<dbReference type="Pfam" id="PF04810">
    <property type="entry name" value="zf-Sec23_Sec24"/>
    <property type="match status" value="1"/>
</dbReference>
<dbReference type="GO" id="GO:0000149">
    <property type="term" value="F:SNARE binding"/>
    <property type="evidence" value="ECO:0007669"/>
    <property type="project" value="TreeGrafter"/>
</dbReference>
<dbReference type="InterPro" id="IPR006895">
    <property type="entry name" value="Znf_Sec23_Sec24"/>
</dbReference>
<reference evidence="15 16" key="1">
    <citation type="journal article" date="2024" name="J Genomics">
        <title>Draft genome sequencing and assembly of Favolaschia claudopus CIRM-BRFM 2984 isolated from oak limbs.</title>
        <authorList>
            <person name="Navarro D."/>
            <person name="Drula E."/>
            <person name="Chaduli D."/>
            <person name="Cazenave R."/>
            <person name="Ahrendt S."/>
            <person name="Wang J."/>
            <person name="Lipzen A."/>
            <person name="Daum C."/>
            <person name="Barry K."/>
            <person name="Grigoriev I.V."/>
            <person name="Favel A."/>
            <person name="Rosso M.N."/>
            <person name="Martin F."/>
        </authorList>
    </citation>
    <scope>NUCLEOTIDE SEQUENCE [LARGE SCALE GENOMIC DNA]</scope>
    <source>
        <strain evidence="15 16">CIRM-BRFM 2984</strain>
    </source>
</reference>
<evidence type="ECO:0000259" key="12">
    <source>
        <dbReference type="Pfam" id="PF04811"/>
    </source>
</evidence>
<evidence type="ECO:0000256" key="10">
    <source>
        <dbReference type="SAM" id="MobiDB-lite"/>
    </source>
</evidence>
<accession>A0AAW0BF42</accession>
<dbReference type="Gene3D" id="3.40.20.10">
    <property type="entry name" value="Severin"/>
    <property type="match status" value="1"/>
</dbReference>
<dbReference type="GO" id="GO:0008270">
    <property type="term" value="F:zinc ion binding"/>
    <property type="evidence" value="ECO:0007669"/>
    <property type="project" value="InterPro"/>
</dbReference>
<evidence type="ECO:0000256" key="7">
    <source>
        <dbReference type="ARBA" id="ARBA00022927"/>
    </source>
</evidence>
<keyword evidence="5" id="KW-0256">Endoplasmic reticulum</keyword>
<feature type="non-terminal residue" evidence="15">
    <location>
        <position position="809"/>
    </location>
</feature>
<evidence type="ECO:0000256" key="6">
    <source>
        <dbReference type="ARBA" id="ARBA00022892"/>
    </source>
</evidence>
<evidence type="ECO:0000256" key="9">
    <source>
        <dbReference type="ARBA" id="ARBA00023136"/>
    </source>
</evidence>
<dbReference type="InterPro" id="IPR029006">
    <property type="entry name" value="ADF-H/Gelsolin-like_dom_sf"/>
</dbReference>
<feature type="domain" description="Zinc finger Sec23/Sec24-type" evidence="11">
    <location>
        <begin position="141"/>
        <end position="175"/>
    </location>
</feature>
<dbReference type="InterPro" id="IPR006896">
    <property type="entry name" value="Sec23/24_trunk_dom"/>
</dbReference>
<dbReference type="InterPro" id="IPR036175">
    <property type="entry name" value="Sec23/24_helical_dom_sf"/>
</dbReference>
<dbReference type="GO" id="GO:0030127">
    <property type="term" value="C:COPII vesicle coat"/>
    <property type="evidence" value="ECO:0007669"/>
    <property type="project" value="InterPro"/>
</dbReference>
<dbReference type="AlphaFoldDB" id="A0AAW0BF42"/>
<keyword evidence="7" id="KW-0653">Protein transport</keyword>
<dbReference type="SUPFAM" id="SSF53300">
    <property type="entry name" value="vWA-like"/>
    <property type="match status" value="1"/>
</dbReference>
<dbReference type="Gene3D" id="1.20.120.730">
    <property type="entry name" value="Sec23/Sec24 helical domain"/>
    <property type="match status" value="1"/>
</dbReference>
<evidence type="ECO:0000256" key="4">
    <source>
        <dbReference type="ARBA" id="ARBA00022448"/>
    </source>
</evidence>
<dbReference type="SUPFAM" id="SSF81811">
    <property type="entry name" value="Helical domain of Sec23/24"/>
    <property type="match status" value="1"/>
</dbReference>
<dbReference type="InterPro" id="IPR006900">
    <property type="entry name" value="Sec23/24_helical_dom"/>
</dbReference>
<dbReference type="GO" id="GO:0000139">
    <property type="term" value="C:Golgi membrane"/>
    <property type="evidence" value="ECO:0007669"/>
    <property type="project" value="UniProtKB-SubCell"/>
</dbReference>
<keyword evidence="8" id="KW-0333">Golgi apparatus</keyword>
<dbReference type="Gene3D" id="2.30.30.380">
    <property type="entry name" value="Zn-finger domain of Sec23/24"/>
    <property type="match status" value="1"/>
</dbReference>
<dbReference type="InterPro" id="IPR050550">
    <property type="entry name" value="SEC23_SEC24_subfamily"/>
</dbReference>
<dbReference type="SUPFAM" id="SSF82754">
    <property type="entry name" value="C-terminal, gelsolin-like domain of Sec23/24"/>
    <property type="match status" value="1"/>
</dbReference>
<gene>
    <name evidence="15" type="ORF">R3P38DRAFT_2951046</name>
</gene>
<dbReference type="Pfam" id="PF04815">
    <property type="entry name" value="Sec23_helical"/>
    <property type="match status" value="1"/>
</dbReference>
<dbReference type="GO" id="GO:0006886">
    <property type="term" value="P:intracellular protein transport"/>
    <property type="evidence" value="ECO:0007669"/>
    <property type="project" value="InterPro"/>
</dbReference>
<comment type="similarity">
    <text evidence="3">Belongs to the SEC23/SEC24 family. SEC24 subfamily.</text>
</comment>
<dbReference type="InterPro" id="IPR012990">
    <property type="entry name" value="Beta-sandwich_Sec23_24"/>
</dbReference>
<dbReference type="GO" id="GO:0090110">
    <property type="term" value="P:COPII-coated vesicle cargo loading"/>
    <property type="evidence" value="ECO:0007669"/>
    <property type="project" value="TreeGrafter"/>
</dbReference>
<comment type="caution">
    <text evidence="15">The sequence shown here is derived from an EMBL/GenBank/DDBJ whole genome shotgun (WGS) entry which is preliminary data.</text>
</comment>
<dbReference type="InterPro" id="IPR036465">
    <property type="entry name" value="vWFA_dom_sf"/>
</dbReference>
<feature type="region of interest" description="Disordered" evidence="10">
    <location>
        <begin position="1"/>
        <end position="20"/>
    </location>
</feature>
<dbReference type="PANTHER" id="PTHR13803:SF39">
    <property type="entry name" value="SECRETORY 24AB, ISOFORM A"/>
    <property type="match status" value="1"/>
</dbReference>
<dbReference type="SUPFAM" id="SSF82919">
    <property type="entry name" value="Zn-finger domain of Sec23/24"/>
    <property type="match status" value="1"/>
</dbReference>
<dbReference type="Pfam" id="PF08033">
    <property type="entry name" value="Sec23_BS"/>
    <property type="match status" value="1"/>
</dbReference>
<comment type="subcellular location">
    <subcellularLocation>
        <location evidence="2">Endoplasmic reticulum membrane</location>
    </subcellularLocation>
    <subcellularLocation>
        <location evidence="1">Golgi apparatus membrane</location>
    </subcellularLocation>
</comment>
<keyword evidence="6" id="KW-0931">ER-Golgi transport</keyword>
<dbReference type="EMBL" id="JAWWNJ010000034">
    <property type="protein sequence ID" value="KAK7024752.1"/>
    <property type="molecule type" value="Genomic_DNA"/>
</dbReference>
<evidence type="ECO:0000313" key="15">
    <source>
        <dbReference type="EMBL" id="KAK7024752.1"/>
    </source>
</evidence>
<dbReference type="Gene3D" id="3.40.50.410">
    <property type="entry name" value="von Willebrand factor, type A domain"/>
    <property type="match status" value="1"/>
</dbReference>
<evidence type="ECO:0000256" key="5">
    <source>
        <dbReference type="ARBA" id="ARBA00022824"/>
    </source>
</evidence>
<feature type="domain" description="Sec23/Sec24 trunk" evidence="12">
    <location>
        <begin position="210"/>
        <end position="447"/>
    </location>
</feature>
<name>A0AAW0BF42_9AGAR</name>
<evidence type="ECO:0000256" key="3">
    <source>
        <dbReference type="ARBA" id="ARBA00008334"/>
    </source>
</evidence>